<evidence type="ECO:0000313" key="5">
    <source>
        <dbReference type="Proteomes" id="UP001302257"/>
    </source>
</evidence>
<dbReference type="InterPro" id="IPR011010">
    <property type="entry name" value="DNA_brk_join_enz"/>
</dbReference>
<dbReference type="PROSITE" id="PS51898">
    <property type="entry name" value="TYR_RECOMBINASE"/>
    <property type="match status" value="1"/>
</dbReference>
<dbReference type="Pfam" id="PF00589">
    <property type="entry name" value="Phage_integrase"/>
    <property type="match status" value="1"/>
</dbReference>
<keyword evidence="5" id="KW-1185">Reference proteome</keyword>
<dbReference type="PANTHER" id="PTHR30349">
    <property type="entry name" value="PHAGE INTEGRASE-RELATED"/>
    <property type="match status" value="1"/>
</dbReference>
<accession>A0ABZ0B228</accession>
<organism evidence="4 5">
    <name type="scientific">Rhodoferax mekongensis</name>
    <dbReference type="NCBI Taxonomy" id="3068341"/>
    <lineage>
        <taxon>Bacteria</taxon>
        <taxon>Pseudomonadati</taxon>
        <taxon>Pseudomonadota</taxon>
        <taxon>Betaproteobacteria</taxon>
        <taxon>Burkholderiales</taxon>
        <taxon>Comamonadaceae</taxon>
        <taxon>Rhodoferax</taxon>
    </lineage>
</organism>
<dbReference type="PANTHER" id="PTHR30349:SF64">
    <property type="entry name" value="PROPHAGE INTEGRASE INTD-RELATED"/>
    <property type="match status" value="1"/>
</dbReference>
<keyword evidence="1" id="KW-0229">DNA integration</keyword>
<dbReference type="InterPro" id="IPR050090">
    <property type="entry name" value="Tyrosine_recombinase_XerCD"/>
</dbReference>
<gene>
    <name evidence="4" type="ORF">RAN89_05950</name>
</gene>
<evidence type="ECO:0000256" key="2">
    <source>
        <dbReference type="ARBA" id="ARBA00023172"/>
    </source>
</evidence>
<reference evidence="4 5" key="1">
    <citation type="submission" date="2023-08" db="EMBL/GenBank/DDBJ databases">
        <title>Rhodoferax potami sp. nov. and Rhodoferax mekongensis sp. nov., isolated from the Mekong River in Thailand.</title>
        <authorList>
            <person name="Kitikhun S."/>
            <person name="Charoenyingcharoen P."/>
            <person name="Siriarchawattana P."/>
            <person name="Likhitrattanapisal S."/>
            <person name="Nilsakha T."/>
            <person name="Chanpet A."/>
            <person name="Rattanawaree P."/>
            <person name="Ingsriswang S."/>
        </authorList>
    </citation>
    <scope>NUCLEOTIDE SEQUENCE [LARGE SCALE GENOMIC DNA]</scope>
    <source>
        <strain evidence="4 5">TBRC 17307</strain>
    </source>
</reference>
<feature type="domain" description="Tyr recombinase" evidence="3">
    <location>
        <begin position="163"/>
        <end position="333"/>
    </location>
</feature>
<dbReference type="RefSeq" id="WP_313868690.1">
    <property type="nucleotide sequence ID" value="NZ_CP132507.1"/>
</dbReference>
<dbReference type="Proteomes" id="UP001302257">
    <property type="component" value="Chromosome"/>
</dbReference>
<proteinExistence type="predicted"/>
<dbReference type="InterPro" id="IPR013762">
    <property type="entry name" value="Integrase-like_cat_sf"/>
</dbReference>
<sequence length="341" mass="38739">MASVSKINGKWRALIRRKGYPQKSKWFDTKAAAFAWSSKIEALMDAGKLESTEQGAETIGQLVIKYRRLRGSTRPISDSSTEHYTLKMLERMLGHEVASTLTVDRLLGWAQERRDDGAGPYTINCDLSKLGTVFRYAGTGLPDVIGAARPKLSYLGLIGGGGMRERRATEDEMTRILSWLAENKGQIYSDATLFACITAMRQGEVCRILKADIDYQKKMVLIRDRKDPRKKEGNDQWIPLLGDSWNLALRQVHDDERIFPLEPRTLSKYFTEAVRALSIPDLHFHDTRHDGVSKMFEEGYSIEQVALVSGHKDWRHLRRYTQLKPESLHALGKGQDKPPHP</sequence>
<dbReference type="InterPro" id="IPR002104">
    <property type="entry name" value="Integrase_catalytic"/>
</dbReference>
<dbReference type="SUPFAM" id="SSF56349">
    <property type="entry name" value="DNA breaking-rejoining enzymes"/>
    <property type="match status" value="1"/>
</dbReference>
<protein>
    <submittedName>
        <fullName evidence="4">Site-specific integrase</fullName>
    </submittedName>
</protein>
<keyword evidence="2" id="KW-0233">DNA recombination</keyword>
<evidence type="ECO:0000313" key="4">
    <source>
        <dbReference type="EMBL" id="WNO05968.1"/>
    </source>
</evidence>
<evidence type="ECO:0000256" key="1">
    <source>
        <dbReference type="ARBA" id="ARBA00022908"/>
    </source>
</evidence>
<name>A0ABZ0B228_9BURK</name>
<dbReference type="Gene3D" id="1.10.443.10">
    <property type="entry name" value="Intergrase catalytic core"/>
    <property type="match status" value="1"/>
</dbReference>
<dbReference type="CDD" id="cd00796">
    <property type="entry name" value="INT_Rci_Hp1_C"/>
    <property type="match status" value="1"/>
</dbReference>
<dbReference type="EMBL" id="CP132507">
    <property type="protein sequence ID" value="WNO05968.1"/>
    <property type="molecule type" value="Genomic_DNA"/>
</dbReference>
<evidence type="ECO:0000259" key="3">
    <source>
        <dbReference type="PROSITE" id="PS51898"/>
    </source>
</evidence>